<dbReference type="GO" id="GO:0046513">
    <property type="term" value="P:ceramide biosynthetic process"/>
    <property type="evidence" value="ECO:0007669"/>
    <property type="project" value="TreeGrafter"/>
</dbReference>
<evidence type="ECO:0008006" key="12">
    <source>
        <dbReference type="Google" id="ProtNLM"/>
    </source>
</evidence>
<comment type="similarity">
    <text evidence="2">Belongs to the alkaline ceramidase family.</text>
</comment>
<feature type="transmembrane region" description="Helical" evidence="9">
    <location>
        <begin position="160"/>
        <end position="180"/>
    </location>
</feature>
<keyword evidence="6 9" id="KW-0472">Membrane</keyword>
<evidence type="ECO:0000256" key="8">
    <source>
        <dbReference type="PIRSR" id="PIRSR608901-2"/>
    </source>
</evidence>
<feature type="binding site" evidence="7">
    <location>
        <position position="46"/>
    </location>
    <ligand>
        <name>Ca(2+)</name>
        <dbReference type="ChEBI" id="CHEBI:29108"/>
    </ligand>
</feature>
<protein>
    <recommendedName>
        <fullName evidence="12">Alkaline phytoceramidase</fullName>
    </recommendedName>
</protein>
<organism evidence="10 11">
    <name type="scientific">Cyanidium caldarium</name>
    <name type="common">Red alga</name>
    <dbReference type="NCBI Taxonomy" id="2771"/>
    <lineage>
        <taxon>Eukaryota</taxon>
        <taxon>Rhodophyta</taxon>
        <taxon>Bangiophyceae</taxon>
        <taxon>Cyanidiales</taxon>
        <taxon>Cyanidiaceae</taxon>
        <taxon>Cyanidium</taxon>
    </lineage>
</organism>
<keyword evidence="4" id="KW-0378">Hydrolase</keyword>
<comment type="subcellular location">
    <subcellularLocation>
        <location evidence="1">Membrane</location>
        <topology evidence="1">Multi-pass membrane protein</topology>
    </subcellularLocation>
</comment>
<evidence type="ECO:0000313" key="10">
    <source>
        <dbReference type="EMBL" id="KAK4536528.1"/>
    </source>
</evidence>
<dbReference type="EMBL" id="JANCYW010000008">
    <property type="protein sequence ID" value="KAK4536528.1"/>
    <property type="molecule type" value="Genomic_DNA"/>
</dbReference>
<reference evidence="10 11" key="1">
    <citation type="submission" date="2022-07" db="EMBL/GenBank/DDBJ databases">
        <title>Genome-wide signatures of adaptation to extreme environments.</title>
        <authorList>
            <person name="Cho C.H."/>
            <person name="Yoon H.S."/>
        </authorList>
    </citation>
    <scope>NUCLEOTIDE SEQUENCE [LARGE SCALE GENOMIC DNA]</scope>
    <source>
        <strain evidence="10 11">DBV 063 E5</strain>
    </source>
</reference>
<dbReference type="AlphaFoldDB" id="A0AAV9IWR2"/>
<gene>
    <name evidence="10" type="ORF">CDCA_CDCA08G2553</name>
</gene>
<keyword evidence="8" id="KW-0862">Zinc</keyword>
<evidence type="ECO:0000256" key="7">
    <source>
        <dbReference type="PIRSR" id="PIRSR608901-1"/>
    </source>
</evidence>
<dbReference type="Pfam" id="PF05875">
    <property type="entry name" value="Ceramidase"/>
    <property type="match status" value="1"/>
</dbReference>
<dbReference type="GO" id="GO:0005789">
    <property type="term" value="C:endoplasmic reticulum membrane"/>
    <property type="evidence" value="ECO:0007669"/>
    <property type="project" value="TreeGrafter"/>
</dbReference>
<keyword evidence="3 9" id="KW-0812">Transmembrane</keyword>
<keyword evidence="7" id="KW-0479">Metal-binding</keyword>
<evidence type="ECO:0000313" key="11">
    <source>
        <dbReference type="Proteomes" id="UP001301350"/>
    </source>
</evidence>
<comment type="caution">
    <text evidence="10">The sequence shown here is derived from an EMBL/GenBank/DDBJ whole genome shotgun (WGS) entry which is preliminary data.</text>
</comment>
<dbReference type="GO" id="GO:0016811">
    <property type="term" value="F:hydrolase activity, acting on carbon-nitrogen (but not peptide) bonds, in linear amides"/>
    <property type="evidence" value="ECO:0007669"/>
    <property type="project" value="InterPro"/>
</dbReference>
<evidence type="ECO:0000256" key="2">
    <source>
        <dbReference type="ARBA" id="ARBA00009780"/>
    </source>
</evidence>
<dbReference type="InterPro" id="IPR008901">
    <property type="entry name" value="ACER"/>
</dbReference>
<feature type="binding site" evidence="8">
    <location>
        <position position="95"/>
    </location>
    <ligand>
        <name>Zn(2+)</name>
        <dbReference type="ChEBI" id="CHEBI:29105"/>
        <note>catalytic</note>
    </ligand>
</feature>
<evidence type="ECO:0000256" key="1">
    <source>
        <dbReference type="ARBA" id="ARBA00004141"/>
    </source>
</evidence>
<dbReference type="PANTHER" id="PTHR46187:SF3">
    <property type="entry name" value="ALKALINE CERAMIDASE 3"/>
    <property type="match status" value="1"/>
</dbReference>
<accession>A0AAV9IWR2</accession>
<dbReference type="GO" id="GO:0046872">
    <property type="term" value="F:metal ion binding"/>
    <property type="evidence" value="ECO:0007669"/>
    <property type="project" value="UniProtKB-KW"/>
</dbReference>
<feature type="binding site" evidence="8">
    <location>
        <position position="227"/>
    </location>
    <ligand>
        <name>Zn(2+)</name>
        <dbReference type="ChEBI" id="CHEBI:29105"/>
        <note>catalytic</note>
    </ligand>
</feature>
<keyword evidence="5 9" id="KW-1133">Transmembrane helix</keyword>
<feature type="transmembrane region" description="Helical" evidence="9">
    <location>
        <begin position="224"/>
        <end position="243"/>
    </location>
</feature>
<feature type="binding site" evidence="7">
    <location>
        <position position="33"/>
    </location>
    <ligand>
        <name>Ca(2+)</name>
        <dbReference type="ChEBI" id="CHEBI:29108"/>
    </ligand>
</feature>
<dbReference type="Proteomes" id="UP001301350">
    <property type="component" value="Unassembled WGS sequence"/>
</dbReference>
<feature type="transmembrane region" description="Helical" evidence="9">
    <location>
        <begin position="104"/>
        <end position="122"/>
    </location>
</feature>
<proteinExistence type="inferred from homology"/>
<sequence length="313" mass="35832">MRYFEEGPLGPESLRHHRRRARFWGAATATVNWCERDYAITPYVAEFYNALSSLAFVAYAALGLRLYGDRRVYERRFVVALWFLVGVGVGSALFHATLWRSMQLLDELPMVYVVLVQLWVLLERWSVRRGRRRGLGRALAFSIGAAAFTVSYVWIWRSALWHQVVFGALMVWVTLLSVRCLRETAQVRARRLYTTSVALYAVGFVLWNVDNQFCHWVRPLHLHAVWHLCMATGAWLAFSFVLYDRLRRLAASPEVHLACGLLPYVVAGAGKPDGPPTRVPVKAGRAVPAPMRTDVTTPKRLHKVRSRVEFFTL</sequence>
<name>A0AAV9IWR2_CYACA</name>
<keyword evidence="11" id="KW-1185">Reference proteome</keyword>
<keyword evidence="7" id="KW-0106">Calcium</keyword>
<evidence type="ECO:0000256" key="6">
    <source>
        <dbReference type="ARBA" id="ARBA00023136"/>
    </source>
</evidence>
<feature type="transmembrane region" description="Helical" evidence="9">
    <location>
        <begin position="134"/>
        <end position="154"/>
    </location>
</feature>
<feature type="transmembrane region" description="Helical" evidence="9">
    <location>
        <begin position="192"/>
        <end position="209"/>
    </location>
</feature>
<evidence type="ECO:0000256" key="9">
    <source>
        <dbReference type="SAM" id="Phobius"/>
    </source>
</evidence>
<feature type="transmembrane region" description="Helical" evidence="9">
    <location>
        <begin position="47"/>
        <end position="67"/>
    </location>
</feature>
<evidence type="ECO:0000256" key="4">
    <source>
        <dbReference type="ARBA" id="ARBA00022801"/>
    </source>
</evidence>
<dbReference type="GO" id="GO:0046514">
    <property type="term" value="P:ceramide catabolic process"/>
    <property type="evidence" value="ECO:0007669"/>
    <property type="project" value="TreeGrafter"/>
</dbReference>
<dbReference type="PANTHER" id="PTHR46187">
    <property type="entry name" value="ALKALINE CERAMIDASE 3"/>
    <property type="match status" value="1"/>
</dbReference>
<feature type="binding site" evidence="8">
    <location>
        <position position="223"/>
    </location>
    <ligand>
        <name>Zn(2+)</name>
        <dbReference type="ChEBI" id="CHEBI:29105"/>
        <note>catalytic</note>
    </ligand>
</feature>
<comment type="cofactor">
    <cofactor evidence="8">
        <name>Zn(2+)</name>
        <dbReference type="ChEBI" id="CHEBI:29105"/>
    </cofactor>
</comment>
<evidence type="ECO:0000256" key="3">
    <source>
        <dbReference type="ARBA" id="ARBA00022692"/>
    </source>
</evidence>
<feature type="transmembrane region" description="Helical" evidence="9">
    <location>
        <begin position="79"/>
        <end position="98"/>
    </location>
</feature>
<evidence type="ECO:0000256" key="5">
    <source>
        <dbReference type="ARBA" id="ARBA00022989"/>
    </source>
</evidence>
<feature type="binding site" evidence="7">
    <location>
        <position position="35"/>
    </location>
    <ligand>
        <name>Ca(2+)</name>
        <dbReference type="ChEBI" id="CHEBI:29108"/>
    </ligand>
</feature>